<reference evidence="4 5" key="1">
    <citation type="submission" date="2024-03" db="EMBL/GenBank/DDBJ databases">
        <title>Community enrichment and isolation of bacterial strains for fucoidan degradation.</title>
        <authorList>
            <person name="Sichert A."/>
        </authorList>
    </citation>
    <scope>NUCLEOTIDE SEQUENCE [LARGE SCALE GENOMIC DNA]</scope>
    <source>
        <strain evidence="4 5">AS76</strain>
    </source>
</reference>
<gene>
    <name evidence="4" type="ORF">WNY58_09460</name>
</gene>
<evidence type="ECO:0000313" key="4">
    <source>
        <dbReference type="EMBL" id="MEM5536613.1"/>
    </source>
</evidence>
<evidence type="ECO:0000256" key="1">
    <source>
        <dbReference type="ARBA" id="ARBA00022898"/>
    </source>
</evidence>
<dbReference type="InterPro" id="IPR000653">
    <property type="entry name" value="DegT/StrS_aminotransferase"/>
</dbReference>
<protein>
    <submittedName>
        <fullName evidence="4">DegT/DnrJ/EryC1/StrS family aminotransferase</fullName>
    </submittedName>
</protein>
<sequence length="375" mass="42289">MKYQYYKPAILNHTKLIQYIEGINDRRCFTNNGPLVRELKERLEAYLGVKNLLLVSSGTVALQVAYKALGLKGKIITTPLSFVATASAYKWLNQNLCFADIDLDTLNLDPSDVTKHTSLSCNDAVVATHLYGNPCDIASFKRLSLRFENKTIYDASHAFATRYGGKSVLSEGDASVISFHATKLFHTIEGGGIVFASNDDYKRAEKMVNFGFDHQGQVMEVGINAKMSELHAAVGLTVLDDIELMVDQRCEMVEHYLTCLASYGIAFPKRQEGVDRYSPSYMPLILESPKERDLLCNMLRAEGIETRKYFESLLHKQTAFTRLSVNLPKAEIIENRLLCLPLYMDLKKADITYICEQVVVILNKIRQKRLAEKTC</sequence>
<name>A0ABU9TSW4_9GAMM</name>
<dbReference type="PANTHER" id="PTHR30244:SF9">
    <property type="entry name" value="PROTEIN RV3402C"/>
    <property type="match status" value="1"/>
</dbReference>
<dbReference type="SUPFAM" id="SSF53383">
    <property type="entry name" value="PLP-dependent transferases"/>
    <property type="match status" value="1"/>
</dbReference>
<keyword evidence="4" id="KW-0032">Aminotransferase</keyword>
<keyword evidence="1 3" id="KW-0663">Pyridoxal phosphate</keyword>
<accession>A0ABU9TSW4</accession>
<comment type="similarity">
    <text evidence="2 3">Belongs to the DegT/DnrJ/EryC1 family.</text>
</comment>
<dbReference type="Gene3D" id="3.40.640.10">
    <property type="entry name" value="Type I PLP-dependent aspartate aminotransferase-like (Major domain)"/>
    <property type="match status" value="1"/>
</dbReference>
<dbReference type="Pfam" id="PF01041">
    <property type="entry name" value="DegT_DnrJ_EryC1"/>
    <property type="match status" value="1"/>
</dbReference>
<evidence type="ECO:0000256" key="3">
    <source>
        <dbReference type="RuleBase" id="RU004508"/>
    </source>
</evidence>
<dbReference type="Proteomes" id="UP001449225">
    <property type="component" value="Unassembled WGS sequence"/>
</dbReference>
<keyword evidence="5" id="KW-1185">Reference proteome</keyword>
<evidence type="ECO:0000313" key="5">
    <source>
        <dbReference type="Proteomes" id="UP001449225"/>
    </source>
</evidence>
<keyword evidence="4" id="KW-0808">Transferase</keyword>
<dbReference type="InterPro" id="IPR015421">
    <property type="entry name" value="PyrdxlP-dep_Trfase_major"/>
</dbReference>
<dbReference type="GO" id="GO:0008483">
    <property type="term" value="F:transaminase activity"/>
    <property type="evidence" value="ECO:0007669"/>
    <property type="project" value="UniProtKB-KW"/>
</dbReference>
<dbReference type="PANTHER" id="PTHR30244">
    <property type="entry name" value="TRANSAMINASE"/>
    <property type="match status" value="1"/>
</dbReference>
<dbReference type="RefSeq" id="WP_342854398.1">
    <property type="nucleotide sequence ID" value="NZ_JBBMRA010000007.1"/>
</dbReference>
<dbReference type="PIRSF" id="PIRSF000390">
    <property type="entry name" value="PLP_StrS"/>
    <property type="match status" value="1"/>
</dbReference>
<organism evidence="4 5">
    <name type="scientific">Neptuniibacter pectenicola</name>
    <dbReference type="NCBI Taxonomy" id="1806669"/>
    <lineage>
        <taxon>Bacteria</taxon>
        <taxon>Pseudomonadati</taxon>
        <taxon>Pseudomonadota</taxon>
        <taxon>Gammaproteobacteria</taxon>
        <taxon>Oceanospirillales</taxon>
        <taxon>Oceanospirillaceae</taxon>
        <taxon>Neptuniibacter</taxon>
    </lineage>
</organism>
<evidence type="ECO:0000256" key="2">
    <source>
        <dbReference type="ARBA" id="ARBA00037999"/>
    </source>
</evidence>
<dbReference type="InterPro" id="IPR015424">
    <property type="entry name" value="PyrdxlP-dep_Trfase"/>
</dbReference>
<comment type="caution">
    <text evidence="4">The sequence shown here is derived from an EMBL/GenBank/DDBJ whole genome shotgun (WGS) entry which is preliminary data.</text>
</comment>
<proteinExistence type="inferred from homology"/>
<dbReference type="EMBL" id="JBBMRA010000007">
    <property type="protein sequence ID" value="MEM5536613.1"/>
    <property type="molecule type" value="Genomic_DNA"/>
</dbReference>